<evidence type="ECO:0000256" key="1">
    <source>
        <dbReference type="ARBA" id="ARBA00005054"/>
    </source>
</evidence>
<keyword evidence="4" id="KW-0658">Purine biosynthesis</keyword>
<name>A0A382HUQ5_9ZZZZ</name>
<evidence type="ECO:0000313" key="10">
    <source>
        <dbReference type="EMBL" id="SVB91086.1"/>
    </source>
</evidence>
<dbReference type="Gene3D" id="3.40.50.170">
    <property type="entry name" value="Formyl transferase, N-terminal domain"/>
    <property type="match status" value="1"/>
</dbReference>
<sequence length="159" mass="17537">LERARRWGKKSVVLINEGKTDREAEKEMQAVLEDNGIAFIALAGYLKKIPSGVISRYSSRIVNIHPALLPAFGGKGMYGKHVHEAVIEAGERITGPTVHYVDENYDTGEIIAQVPIAVLDGDDADTLAKKVLEVEHRLYPAVVDRLCRDILDENCETLG</sequence>
<dbReference type="PROSITE" id="PS00373">
    <property type="entry name" value="GART"/>
    <property type="match status" value="1"/>
</dbReference>
<evidence type="ECO:0000256" key="2">
    <source>
        <dbReference type="ARBA" id="ARBA00012254"/>
    </source>
</evidence>
<dbReference type="EMBL" id="UINC01063441">
    <property type="protein sequence ID" value="SVB91086.1"/>
    <property type="molecule type" value="Genomic_DNA"/>
</dbReference>
<dbReference type="Pfam" id="PF00551">
    <property type="entry name" value="Formyl_trans_N"/>
    <property type="match status" value="1"/>
</dbReference>
<dbReference type="GO" id="GO:0006189">
    <property type="term" value="P:'de novo' IMP biosynthetic process"/>
    <property type="evidence" value="ECO:0007669"/>
    <property type="project" value="TreeGrafter"/>
</dbReference>
<organism evidence="10">
    <name type="scientific">marine metagenome</name>
    <dbReference type="NCBI Taxonomy" id="408172"/>
    <lineage>
        <taxon>unclassified sequences</taxon>
        <taxon>metagenomes</taxon>
        <taxon>ecological metagenomes</taxon>
    </lineage>
</organism>
<evidence type="ECO:0000256" key="5">
    <source>
        <dbReference type="ARBA" id="ARBA00038440"/>
    </source>
</evidence>
<feature type="domain" description="Formyl transferase N-terminal" evidence="9">
    <location>
        <begin position="14"/>
        <end position="143"/>
    </location>
</feature>
<evidence type="ECO:0000256" key="4">
    <source>
        <dbReference type="ARBA" id="ARBA00022755"/>
    </source>
</evidence>
<accession>A0A382HUQ5</accession>
<dbReference type="InterPro" id="IPR002376">
    <property type="entry name" value="Formyl_transf_N"/>
</dbReference>
<dbReference type="InterPro" id="IPR036477">
    <property type="entry name" value="Formyl_transf_N_sf"/>
</dbReference>
<proteinExistence type="inferred from homology"/>
<dbReference type="EC" id="2.1.2.2" evidence="2"/>
<comment type="pathway">
    <text evidence="1">Purine metabolism; IMP biosynthesis via de novo pathway; N(2)-formyl-N(1)-(5-phospho-D-ribosyl)glycinamide from N(1)-(5-phospho-D-ribosyl)glycinamide (10-formyl THF route): step 1/1.</text>
</comment>
<comment type="catalytic activity">
    <reaction evidence="8">
        <text>N(1)-(5-phospho-beta-D-ribosyl)glycinamide + (6R)-10-formyltetrahydrofolate = N(2)-formyl-N(1)-(5-phospho-beta-D-ribosyl)glycinamide + (6S)-5,6,7,8-tetrahydrofolate + H(+)</text>
        <dbReference type="Rhea" id="RHEA:15053"/>
        <dbReference type="ChEBI" id="CHEBI:15378"/>
        <dbReference type="ChEBI" id="CHEBI:57453"/>
        <dbReference type="ChEBI" id="CHEBI:143788"/>
        <dbReference type="ChEBI" id="CHEBI:147286"/>
        <dbReference type="ChEBI" id="CHEBI:195366"/>
        <dbReference type="EC" id="2.1.2.2"/>
    </reaction>
</comment>
<comment type="similarity">
    <text evidence="5">Belongs to the GART family.</text>
</comment>
<dbReference type="InterPro" id="IPR001555">
    <property type="entry name" value="GART_AS"/>
</dbReference>
<gene>
    <name evidence="10" type="ORF">METZ01_LOCUS243940</name>
</gene>
<evidence type="ECO:0000256" key="3">
    <source>
        <dbReference type="ARBA" id="ARBA00022679"/>
    </source>
</evidence>
<evidence type="ECO:0000256" key="8">
    <source>
        <dbReference type="ARBA" id="ARBA00047664"/>
    </source>
</evidence>
<dbReference type="GO" id="GO:0004644">
    <property type="term" value="F:phosphoribosylglycinamide formyltransferase activity"/>
    <property type="evidence" value="ECO:0007669"/>
    <property type="project" value="UniProtKB-EC"/>
</dbReference>
<reference evidence="10" key="1">
    <citation type="submission" date="2018-05" db="EMBL/GenBank/DDBJ databases">
        <authorList>
            <person name="Lanie J.A."/>
            <person name="Ng W.-L."/>
            <person name="Kazmierczak K.M."/>
            <person name="Andrzejewski T.M."/>
            <person name="Davidsen T.M."/>
            <person name="Wayne K.J."/>
            <person name="Tettelin H."/>
            <person name="Glass J.I."/>
            <person name="Rusch D."/>
            <person name="Podicherti R."/>
            <person name="Tsui H.-C.T."/>
            <person name="Winkler M.E."/>
        </authorList>
    </citation>
    <scope>NUCLEOTIDE SEQUENCE</scope>
</reference>
<protein>
    <recommendedName>
        <fullName evidence="2">phosphoribosylglycinamide formyltransferase 1</fullName>
        <ecNumber evidence="2">2.1.2.2</ecNumber>
    </recommendedName>
    <alternativeName>
        <fullName evidence="7">5'-phosphoribosylglycinamide transformylase</fullName>
    </alternativeName>
    <alternativeName>
        <fullName evidence="6">GAR transformylase</fullName>
    </alternativeName>
</protein>
<keyword evidence="3" id="KW-0808">Transferase</keyword>
<feature type="non-terminal residue" evidence="10">
    <location>
        <position position="1"/>
    </location>
</feature>
<dbReference type="PANTHER" id="PTHR43369">
    <property type="entry name" value="PHOSPHORIBOSYLGLYCINAMIDE FORMYLTRANSFERASE"/>
    <property type="match status" value="1"/>
</dbReference>
<evidence type="ECO:0000259" key="9">
    <source>
        <dbReference type="Pfam" id="PF00551"/>
    </source>
</evidence>
<dbReference type="GO" id="GO:0005737">
    <property type="term" value="C:cytoplasm"/>
    <property type="evidence" value="ECO:0007669"/>
    <property type="project" value="TreeGrafter"/>
</dbReference>
<dbReference type="SUPFAM" id="SSF53328">
    <property type="entry name" value="Formyltransferase"/>
    <property type="match status" value="1"/>
</dbReference>
<evidence type="ECO:0000256" key="6">
    <source>
        <dbReference type="ARBA" id="ARBA00041324"/>
    </source>
</evidence>
<dbReference type="AlphaFoldDB" id="A0A382HUQ5"/>
<evidence type="ECO:0000256" key="7">
    <source>
        <dbReference type="ARBA" id="ARBA00041682"/>
    </source>
</evidence>
<dbReference type="PANTHER" id="PTHR43369:SF2">
    <property type="entry name" value="PHOSPHORIBOSYLGLYCINAMIDE FORMYLTRANSFERASE"/>
    <property type="match status" value="1"/>
</dbReference>